<evidence type="ECO:0000259" key="11">
    <source>
        <dbReference type="Pfam" id="PF25019"/>
    </source>
</evidence>
<dbReference type="InterPro" id="IPR041118">
    <property type="entry name" value="Rx_N"/>
</dbReference>
<evidence type="ECO:0000256" key="6">
    <source>
        <dbReference type="ARBA" id="ARBA00022840"/>
    </source>
</evidence>
<sequence>MAAEALLVATAKEILIKLISITSEMSLAWGLKAELKRLTRRFKTAQALLCDAEDRKTIEKEAVLDWLKNLKTVASDAEDVLDELAFEVLRRKLEVKNRIRSKVRNFFTLSNPLALRLKMFHKVNNINIMLDQIYKEANEIGLKAVEVINTSVVELREIRPTDPFVDDSKVVGRDGDLSILVDMLLLSSDDDEEEEEALPVISIMGMAGLGKTTLVQIVYKDERVVRNFGERMWVCVSDDFNVQRLLNEMVQSLTGTTSEMSNREAIVKKLRESLEGKKYLLVLDDVWNEIPEKWENMRNTLLGIGGSKGSKIIVTTRNEVVASTMQASHTHRLVGLSNDDSWTIFRQKAFARGGPQETPNLVVVGQRIVKRCGGVPLAVKTLGGLMHSKKNEHDWLSIERSEIWNSSQKIDGTDIFPSLRLSFDHLPSPSLRQCFAYCSIFPKDFYIERNNLIELWMAQGYLQPTKGSDMLMEDVGNNYFDVLLWNFLLQAVPKDGYGTIVGCKMHDLVHNFALDISKNYCSTSKATEVSDVSHVQHLSLVSSEEEVSLISEFGFQKLRTLFLSGILLGDVSMDKTRLRVLNLVKSEMKELPSSISKMIHLRYLDISRTAIKELPSFVTNLYNLQTLRILYCLFLEKLPREFRKLVKLRHFYMDDDEKRRNLMPAGLGQLTCLLTLPFFVVGQNKGCGIEELGCLHNLRGVIKIYGLEHVKSKEGAQKANLSSNPNIQELRFHWTNDEEENTDINNDEDVLEGLKPHSNLKGLVIENYRGEKLASWMMVKDHTSLLYNLVKIELKYYKRLGEIPALGHLPFLQVLQIVGMHNVKSVGTEFYGPHNRNDGGRETSIFRALRELSLQYMPSLIEWSEAAVAAYSGSSGLVFPSLEVLNIGWCPRLIMAPSHFPSIKTLTIAEINSVALRKMSNKLTSLTFLNLRKVSGLEINFVLEEMFKNNRSFLKHVTIDSCDGVAHVPNVLHDLASLETLSIKECPNITTILDINEEHNGLTRLQDIMITKCNKLTCLPKGIGNLASLERLAVSECPNLTVIDPSDICRLTSLRSLEIKKCGILRTYNCWPEWLLSLTPDLTRLVIGDFSEELDYFPWPTITSTTTTSTSTNSSCSSSNFNITHQVQQRFFISLKSLTLYGWSKLTSLPDQLQHLAALIDLSIWEFDGLESLPDWLGNLSSLRALHLWKCKNLMILPSMEAMRSLTKLQSLKIRWCPLLKEKCSKESGPDWHKISHIPSIQIDSNYVKLGSNHTNENE</sequence>
<dbReference type="GO" id="GO:0043531">
    <property type="term" value="F:ADP binding"/>
    <property type="evidence" value="ECO:0007669"/>
    <property type="project" value="InterPro"/>
</dbReference>
<keyword evidence="13" id="KW-1185">Reference proteome</keyword>
<dbReference type="InterPro" id="IPR032675">
    <property type="entry name" value="LRR_dom_sf"/>
</dbReference>
<organism evidence="12 13">
    <name type="scientific">Camellia sinensis</name>
    <name type="common">Tea plant</name>
    <name type="synonym">Thea sinensis</name>
    <dbReference type="NCBI Taxonomy" id="4442"/>
    <lineage>
        <taxon>Eukaryota</taxon>
        <taxon>Viridiplantae</taxon>
        <taxon>Streptophyta</taxon>
        <taxon>Embryophyta</taxon>
        <taxon>Tracheophyta</taxon>
        <taxon>Spermatophyta</taxon>
        <taxon>Magnoliopsida</taxon>
        <taxon>eudicotyledons</taxon>
        <taxon>Gunneridae</taxon>
        <taxon>Pentapetalae</taxon>
        <taxon>asterids</taxon>
        <taxon>Ericales</taxon>
        <taxon>Theaceae</taxon>
        <taxon>Camellia</taxon>
    </lineage>
</organism>
<proteinExistence type="inferred from homology"/>
<dbReference type="FunFam" id="3.40.50.300:FF:001091">
    <property type="entry name" value="Probable disease resistance protein At1g61300"/>
    <property type="match status" value="1"/>
</dbReference>
<keyword evidence="6" id="KW-0067">ATP-binding</keyword>
<dbReference type="SUPFAM" id="SSF52058">
    <property type="entry name" value="L domain-like"/>
    <property type="match status" value="2"/>
</dbReference>
<dbReference type="Gene3D" id="3.80.10.10">
    <property type="entry name" value="Ribonuclease Inhibitor"/>
    <property type="match status" value="3"/>
</dbReference>
<name>A0A7J7GPY8_CAMSI</name>
<dbReference type="Pfam" id="PF25019">
    <property type="entry name" value="LRR_R13L1-DRL21"/>
    <property type="match status" value="2"/>
</dbReference>
<feature type="domain" description="NB-ARC" evidence="7">
    <location>
        <begin position="195"/>
        <end position="351"/>
    </location>
</feature>
<feature type="domain" description="Disease resistance protein winged helix" evidence="10">
    <location>
        <begin position="440"/>
        <end position="513"/>
    </location>
</feature>
<keyword evidence="2" id="KW-0433">Leucine-rich repeat</keyword>
<evidence type="ECO:0000256" key="3">
    <source>
        <dbReference type="ARBA" id="ARBA00022737"/>
    </source>
</evidence>
<dbReference type="InterPro" id="IPR057135">
    <property type="entry name" value="At4g27190-like_LRR"/>
</dbReference>
<evidence type="ECO:0000259" key="9">
    <source>
        <dbReference type="Pfam" id="PF23247"/>
    </source>
</evidence>
<dbReference type="EMBL" id="JACBKZ010000009">
    <property type="protein sequence ID" value="KAF5942275.1"/>
    <property type="molecule type" value="Genomic_DNA"/>
</dbReference>
<feature type="domain" description="Disease resistance protein At4g27190-like leucine-rich repeats" evidence="9">
    <location>
        <begin position="950"/>
        <end position="1063"/>
    </location>
</feature>
<evidence type="ECO:0000259" key="10">
    <source>
        <dbReference type="Pfam" id="PF23559"/>
    </source>
</evidence>
<dbReference type="Pfam" id="PF23559">
    <property type="entry name" value="WHD_DRP"/>
    <property type="match status" value="1"/>
</dbReference>
<keyword evidence="3" id="KW-0677">Repeat</keyword>
<comment type="caution">
    <text evidence="12">The sequence shown here is derived from an EMBL/GenBank/DDBJ whole genome shotgun (WGS) entry which is preliminary data.</text>
</comment>
<dbReference type="GO" id="GO:0051607">
    <property type="term" value="P:defense response to virus"/>
    <property type="evidence" value="ECO:0007669"/>
    <property type="project" value="UniProtKB-ARBA"/>
</dbReference>
<dbReference type="FunFam" id="1.10.10.10:FF:000322">
    <property type="entry name" value="Probable disease resistance protein At1g63360"/>
    <property type="match status" value="1"/>
</dbReference>
<feature type="domain" description="Disease resistance N-terminal" evidence="8">
    <location>
        <begin position="21"/>
        <end position="98"/>
    </location>
</feature>
<evidence type="ECO:0000259" key="8">
    <source>
        <dbReference type="Pfam" id="PF18052"/>
    </source>
</evidence>
<evidence type="ECO:0000313" key="13">
    <source>
        <dbReference type="Proteomes" id="UP000593564"/>
    </source>
</evidence>
<dbReference type="SUPFAM" id="SSF52540">
    <property type="entry name" value="P-loop containing nucleoside triphosphate hydrolases"/>
    <property type="match status" value="1"/>
</dbReference>
<comment type="similarity">
    <text evidence="1">Belongs to the disease resistance NB-LRR family.</text>
</comment>
<evidence type="ECO:0000256" key="2">
    <source>
        <dbReference type="ARBA" id="ARBA00022614"/>
    </source>
</evidence>
<dbReference type="Pfam" id="PF23247">
    <property type="entry name" value="LRR_RPS2"/>
    <property type="match status" value="1"/>
</dbReference>
<dbReference type="Proteomes" id="UP000593564">
    <property type="component" value="Unassembled WGS sequence"/>
</dbReference>
<evidence type="ECO:0000313" key="12">
    <source>
        <dbReference type="EMBL" id="KAF5942275.1"/>
    </source>
</evidence>
<dbReference type="PANTHER" id="PTHR36766">
    <property type="entry name" value="PLANT BROAD-SPECTRUM MILDEW RESISTANCE PROTEIN RPW8"/>
    <property type="match status" value="1"/>
</dbReference>
<dbReference type="Gene3D" id="1.10.8.430">
    <property type="entry name" value="Helical domain of apoptotic protease-activating factors"/>
    <property type="match status" value="1"/>
</dbReference>
<dbReference type="GO" id="GO:0005524">
    <property type="term" value="F:ATP binding"/>
    <property type="evidence" value="ECO:0007669"/>
    <property type="project" value="UniProtKB-KW"/>
</dbReference>
<dbReference type="InterPro" id="IPR056789">
    <property type="entry name" value="LRR_R13L1-DRL21"/>
</dbReference>
<dbReference type="AlphaFoldDB" id="A0A7J7GPY8"/>
<evidence type="ECO:0000256" key="1">
    <source>
        <dbReference type="ARBA" id="ARBA00008894"/>
    </source>
</evidence>
<dbReference type="Pfam" id="PF00931">
    <property type="entry name" value="NB-ARC"/>
    <property type="match status" value="1"/>
</dbReference>
<reference evidence="13" key="1">
    <citation type="journal article" date="2020" name="Nat. Commun.">
        <title>Genome assembly of wild tea tree DASZ reveals pedigree and selection history of tea varieties.</title>
        <authorList>
            <person name="Zhang W."/>
            <person name="Zhang Y."/>
            <person name="Qiu H."/>
            <person name="Guo Y."/>
            <person name="Wan H."/>
            <person name="Zhang X."/>
            <person name="Scossa F."/>
            <person name="Alseekh S."/>
            <person name="Zhang Q."/>
            <person name="Wang P."/>
            <person name="Xu L."/>
            <person name="Schmidt M.H."/>
            <person name="Jia X."/>
            <person name="Li D."/>
            <person name="Zhu A."/>
            <person name="Guo F."/>
            <person name="Chen W."/>
            <person name="Ni D."/>
            <person name="Usadel B."/>
            <person name="Fernie A.R."/>
            <person name="Wen W."/>
        </authorList>
    </citation>
    <scope>NUCLEOTIDE SEQUENCE [LARGE SCALE GENOMIC DNA]</scope>
    <source>
        <strain evidence="13">cv. G240</strain>
    </source>
</reference>
<feature type="domain" description="R13L1/DRL21-like LRR repeat region" evidence="11">
    <location>
        <begin position="689"/>
        <end position="820"/>
    </location>
</feature>
<dbReference type="InterPro" id="IPR027417">
    <property type="entry name" value="P-loop_NTPase"/>
</dbReference>
<gene>
    <name evidence="12" type="ORF">HYC85_019917</name>
</gene>
<dbReference type="InterPro" id="IPR002182">
    <property type="entry name" value="NB-ARC"/>
</dbReference>
<keyword evidence="4" id="KW-0547">Nucleotide-binding</keyword>
<dbReference type="Gene3D" id="3.40.50.300">
    <property type="entry name" value="P-loop containing nucleotide triphosphate hydrolases"/>
    <property type="match status" value="1"/>
</dbReference>
<evidence type="ECO:0000256" key="5">
    <source>
        <dbReference type="ARBA" id="ARBA00022821"/>
    </source>
</evidence>
<dbReference type="InterPro" id="IPR058922">
    <property type="entry name" value="WHD_DRP"/>
</dbReference>
<dbReference type="InterPro" id="IPR042197">
    <property type="entry name" value="Apaf_helical"/>
</dbReference>
<keyword evidence="5" id="KW-0611">Plant defense</keyword>
<dbReference type="Gene3D" id="1.10.10.10">
    <property type="entry name" value="Winged helix-like DNA-binding domain superfamily/Winged helix DNA-binding domain"/>
    <property type="match status" value="1"/>
</dbReference>
<reference evidence="12 13" key="2">
    <citation type="submission" date="2020-07" db="EMBL/GenBank/DDBJ databases">
        <title>Genome assembly of wild tea tree DASZ reveals pedigree and selection history of tea varieties.</title>
        <authorList>
            <person name="Zhang W."/>
        </authorList>
    </citation>
    <scope>NUCLEOTIDE SEQUENCE [LARGE SCALE GENOMIC DNA]</scope>
    <source>
        <strain evidence="13">cv. G240</strain>
        <tissue evidence="12">Leaf</tissue>
    </source>
</reference>
<dbReference type="Gene3D" id="1.20.5.4130">
    <property type="match status" value="1"/>
</dbReference>
<evidence type="ECO:0000256" key="4">
    <source>
        <dbReference type="ARBA" id="ARBA00022741"/>
    </source>
</evidence>
<dbReference type="PANTHER" id="PTHR36766:SF70">
    <property type="entry name" value="DISEASE RESISTANCE PROTEIN RGA4"/>
    <property type="match status" value="1"/>
</dbReference>
<feature type="domain" description="R13L1/DRL21-like LRR repeat region" evidence="11">
    <location>
        <begin position="1152"/>
        <end position="1210"/>
    </location>
</feature>
<evidence type="ECO:0000259" key="7">
    <source>
        <dbReference type="Pfam" id="PF00931"/>
    </source>
</evidence>
<dbReference type="Pfam" id="PF18052">
    <property type="entry name" value="Rx_N"/>
    <property type="match status" value="1"/>
</dbReference>
<accession>A0A7J7GPY8</accession>
<dbReference type="InterPro" id="IPR036388">
    <property type="entry name" value="WH-like_DNA-bd_sf"/>
</dbReference>
<dbReference type="PRINTS" id="PR00364">
    <property type="entry name" value="DISEASERSIST"/>
</dbReference>
<protein>
    <submittedName>
        <fullName evidence="12">Uncharacterized protein</fullName>
    </submittedName>
</protein>